<dbReference type="PANTHER" id="PTHR48086">
    <property type="entry name" value="SODIUM/PROLINE SYMPORTER-RELATED"/>
    <property type="match status" value="1"/>
</dbReference>
<feature type="transmembrane region" description="Helical" evidence="11">
    <location>
        <begin position="485"/>
        <end position="503"/>
    </location>
</feature>
<organism evidence="12 13">
    <name type="scientific">Sinobacterium norvegicum</name>
    <dbReference type="NCBI Taxonomy" id="1641715"/>
    <lineage>
        <taxon>Bacteria</taxon>
        <taxon>Pseudomonadati</taxon>
        <taxon>Pseudomonadota</taxon>
        <taxon>Gammaproteobacteria</taxon>
        <taxon>Cellvibrionales</taxon>
        <taxon>Spongiibacteraceae</taxon>
        <taxon>Sinobacterium</taxon>
    </lineage>
</organism>
<dbReference type="InterPro" id="IPR018212">
    <property type="entry name" value="Na/solute_symporter_CS"/>
</dbReference>
<evidence type="ECO:0000256" key="4">
    <source>
        <dbReference type="ARBA" id="ARBA00022475"/>
    </source>
</evidence>
<evidence type="ECO:0000256" key="2">
    <source>
        <dbReference type="ARBA" id="ARBA00006434"/>
    </source>
</evidence>
<keyword evidence="6" id="KW-0769">Symport</keyword>
<comment type="similarity">
    <text evidence="2 10">Belongs to the sodium:solute symporter (SSF) (TC 2.A.21) family.</text>
</comment>
<feature type="transmembrane region" description="Helical" evidence="11">
    <location>
        <begin position="453"/>
        <end position="473"/>
    </location>
</feature>
<keyword evidence="9" id="KW-0739">Sodium transport</keyword>
<comment type="subcellular location">
    <subcellularLocation>
        <location evidence="1">Membrane</location>
        <topology evidence="1">Multi-pass membrane protein</topology>
    </subcellularLocation>
</comment>
<evidence type="ECO:0000313" key="12">
    <source>
        <dbReference type="EMBL" id="CAH0990300.1"/>
    </source>
</evidence>
<feature type="transmembrane region" description="Helical" evidence="11">
    <location>
        <begin position="248"/>
        <end position="270"/>
    </location>
</feature>
<keyword evidence="3" id="KW-0813">Transport</keyword>
<comment type="caution">
    <text evidence="12">The sequence shown here is derived from an EMBL/GenBank/DDBJ whole genome shotgun (WGS) entry which is preliminary data.</text>
</comment>
<feature type="transmembrane region" description="Helical" evidence="11">
    <location>
        <begin position="429"/>
        <end position="447"/>
    </location>
</feature>
<dbReference type="InterPro" id="IPR038377">
    <property type="entry name" value="Na/Glc_symporter_sf"/>
</dbReference>
<feature type="transmembrane region" description="Helical" evidence="11">
    <location>
        <begin position="6"/>
        <end position="25"/>
    </location>
</feature>
<dbReference type="PROSITE" id="PS50283">
    <property type="entry name" value="NA_SOLUT_SYMP_3"/>
    <property type="match status" value="1"/>
</dbReference>
<evidence type="ECO:0000256" key="7">
    <source>
        <dbReference type="ARBA" id="ARBA00022989"/>
    </source>
</evidence>
<protein>
    <submittedName>
        <fullName evidence="12">Cation/acetate symporter ActP</fullName>
    </submittedName>
</protein>
<keyword evidence="7 11" id="KW-1133">Transmembrane helix</keyword>
<dbReference type="Gene3D" id="1.20.1730.10">
    <property type="entry name" value="Sodium/glucose cotransporter"/>
    <property type="match status" value="1"/>
</dbReference>
<evidence type="ECO:0000256" key="1">
    <source>
        <dbReference type="ARBA" id="ARBA00004141"/>
    </source>
</evidence>
<gene>
    <name evidence="12" type="primary">actP</name>
    <name evidence="12" type="ORF">SIN8267_00392</name>
</gene>
<feature type="transmembrane region" description="Helical" evidence="11">
    <location>
        <begin position="146"/>
        <end position="167"/>
    </location>
</feature>
<evidence type="ECO:0000256" key="10">
    <source>
        <dbReference type="RuleBase" id="RU362091"/>
    </source>
</evidence>
<dbReference type="InterPro" id="IPR001734">
    <property type="entry name" value="Na/solute_symporter"/>
</dbReference>
<dbReference type="InterPro" id="IPR019899">
    <property type="entry name" value="Na/solute_symporter_VC_2705"/>
</dbReference>
<sequence>MELQTLTYLVVGATFALYIGIAIWARAGSTKEFYVAGGGIHPVANGMATAADWMSAASFISMAGLIAFLGYGGSVFLMGWTGGFVLLAMLLAPYLRKYGKFTVPEFIGERFYSRTARIVAVICLIVASVTYVIGQMKGIGVAFSRFLEVGYDTGLIIGMVIVFFYAVLGGMKGITYTQIAQFCVLIFAYTVPAVFISFNLTGNPFPQLGLGSTISGTDTFLLDRLDQVVTDLGFNEYTTTARLSSVNMFAYTMSLMIGTAGLPHVIIRFFTVPKVKDARSSAGWALLFIAILYTTAPAVAAMARLNLVETIQPPNATENLAYDDRPDWFKNWEKTGLLKFEDKNGDGRIQYTADKASNEMVKVDRDIIVLANPEIANLPNWVIALVAAGGLAAALSTAAGLLLAISSAISHDLLKGVFVPDISEKNELLASRVAMAGAIGFAGYLGFNPPDFAAGTVALAFGLAASSIFPALMMGIFSKRINSQGATAGMIAGLGVTLLYVFQHKGIMFVASTSFLGDMPANWFLGIEPNAFGVIGAIVNFSVAYVVATVTAPPPQEVQDLVEHIRIPMGVQEAHDH</sequence>
<evidence type="ECO:0000256" key="9">
    <source>
        <dbReference type="ARBA" id="ARBA00023201"/>
    </source>
</evidence>
<accession>A0ABM9AAR4</accession>
<dbReference type="PANTHER" id="PTHR48086:SF5">
    <property type="entry name" value="NA(+):SOLUTE SYMPORTER (SSF FAMILY)"/>
    <property type="match status" value="1"/>
</dbReference>
<evidence type="ECO:0000313" key="13">
    <source>
        <dbReference type="Proteomes" id="UP000838100"/>
    </source>
</evidence>
<evidence type="ECO:0000256" key="11">
    <source>
        <dbReference type="SAM" id="Phobius"/>
    </source>
</evidence>
<proteinExistence type="inferred from homology"/>
<dbReference type="PROSITE" id="PS00457">
    <property type="entry name" value="NA_SOLUT_SYMP_2"/>
    <property type="match status" value="1"/>
</dbReference>
<feature type="transmembrane region" description="Helical" evidence="11">
    <location>
        <begin position="381"/>
        <end position="409"/>
    </location>
</feature>
<dbReference type="NCBIfam" id="TIGR03648">
    <property type="entry name" value="Na_symport_lg"/>
    <property type="match status" value="1"/>
</dbReference>
<keyword evidence="4" id="KW-1003">Cell membrane</keyword>
<feature type="transmembrane region" description="Helical" evidence="11">
    <location>
        <begin position="75"/>
        <end position="95"/>
    </location>
</feature>
<keyword evidence="8 11" id="KW-0472">Membrane</keyword>
<dbReference type="CDD" id="cd11480">
    <property type="entry name" value="SLC5sbd_u4"/>
    <property type="match status" value="1"/>
</dbReference>
<dbReference type="InterPro" id="IPR050277">
    <property type="entry name" value="Sodium:Solute_Symporter"/>
</dbReference>
<dbReference type="Proteomes" id="UP000838100">
    <property type="component" value="Unassembled WGS sequence"/>
</dbReference>
<evidence type="ECO:0000256" key="5">
    <source>
        <dbReference type="ARBA" id="ARBA00022692"/>
    </source>
</evidence>
<name>A0ABM9AAR4_9GAMM</name>
<feature type="transmembrane region" description="Helical" evidence="11">
    <location>
        <begin position="116"/>
        <end position="134"/>
    </location>
</feature>
<evidence type="ECO:0000256" key="8">
    <source>
        <dbReference type="ARBA" id="ARBA00023136"/>
    </source>
</evidence>
<feature type="transmembrane region" description="Helical" evidence="11">
    <location>
        <begin position="282"/>
        <end position="303"/>
    </location>
</feature>
<dbReference type="EMBL" id="CAKLPX010000001">
    <property type="protein sequence ID" value="CAH0990300.1"/>
    <property type="molecule type" value="Genomic_DNA"/>
</dbReference>
<feature type="transmembrane region" description="Helical" evidence="11">
    <location>
        <begin position="179"/>
        <end position="200"/>
    </location>
</feature>
<keyword evidence="9" id="KW-0406">Ion transport</keyword>
<evidence type="ECO:0000256" key="3">
    <source>
        <dbReference type="ARBA" id="ARBA00022448"/>
    </source>
</evidence>
<keyword evidence="13" id="KW-1185">Reference proteome</keyword>
<feature type="transmembrane region" description="Helical" evidence="11">
    <location>
        <begin position="46"/>
        <end position="69"/>
    </location>
</feature>
<feature type="transmembrane region" description="Helical" evidence="11">
    <location>
        <begin position="523"/>
        <end position="547"/>
    </location>
</feature>
<keyword evidence="9" id="KW-0915">Sodium</keyword>
<reference evidence="12" key="1">
    <citation type="submission" date="2021-12" db="EMBL/GenBank/DDBJ databases">
        <authorList>
            <person name="Rodrigo-Torres L."/>
            <person name="Arahal R. D."/>
            <person name="Lucena T."/>
        </authorList>
    </citation>
    <scope>NUCLEOTIDE SEQUENCE</scope>
    <source>
        <strain evidence="12">CECT 8267</strain>
    </source>
</reference>
<dbReference type="RefSeq" id="WP_237442983.1">
    <property type="nucleotide sequence ID" value="NZ_CAKLPX010000001.1"/>
</dbReference>
<evidence type="ECO:0000256" key="6">
    <source>
        <dbReference type="ARBA" id="ARBA00022847"/>
    </source>
</evidence>
<keyword evidence="5 11" id="KW-0812">Transmembrane</keyword>
<dbReference type="Pfam" id="PF00474">
    <property type="entry name" value="SSF"/>
    <property type="match status" value="2"/>
</dbReference>